<feature type="domain" description="3-hydroxyacyl-CoA dehydrogenase C-terminal" evidence="2">
    <location>
        <begin position="1260"/>
        <end position="1358"/>
    </location>
</feature>
<dbReference type="KEGG" id="phet:94287157"/>
<gene>
    <name evidence="3" type="ORF">JKF63_01031</name>
</gene>
<feature type="compositionally biased region" description="Pro residues" evidence="1">
    <location>
        <begin position="315"/>
        <end position="324"/>
    </location>
</feature>
<feature type="compositionally biased region" description="Pro residues" evidence="1">
    <location>
        <begin position="527"/>
        <end position="549"/>
    </location>
</feature>
<feature type="compositionally biased region" description="Pro residues" evidence="1">
    <location>
        <begin position="351"/>
        <end position="360"/>
    </location>
</feature>
<dbReference type="GeneID" id="94287157"/>
<feature type="compositionally biased region" description="Low complexity" evidence="1">
    <location>
        <begin position="516"/>
        <end position="526"/>
    </location>
</feature>
<dbReference type="PANTHER" id="PTHR35248:SF2">
    <property type="entry name" value="3-HYDROXYACYL-COA DEHYDROGENASE C-TERMINAL DOMAIN-CONTAINING PROTEIN"/>
    <property type="match status" value="1"/>
</dbReference>
<feature type="compositionally biased region" description="Pro residues" evidence="1">
    <location>
        <begin position="225"/>
        <end position="234"/>
    </location>
</feature>
<dbReference type="SUPFAM" id="SSF48179">
    <property type="entry name" value="6-phosphogluconate dehydrogenase C-terminal domain-like"/>
    <property type="match status" value="2"/>
</dbReference>
<evidence type="ECO:0000259" key="2">
    <source>
        <dbReference type="Pfam" id="PF00725"/>
    </source>
</evidence>
<feature type="region of interest" description="Disordered" evidence="1">
    <location>
        <begin position="62"/>
        <end position="573"/>
    </location>
</feature>
<comment type="caution">
    <text evidence="3">The sequence shown here is derived from an EMBL/GenBank/DDBJ whole genome shotgun (WGS) entry which is preliminary data.</text>
</comment>
<sequence length="1494" mass="153431">MRRLHRPGLCARTARLLSNTSQHVKSTAVWVDVVTLPTSPPPVPPCAPLASATIARPEVLAAAPAPPPPTAPEVLKSAPAAPAPPPPTAPEVLKSAPAAPATPPPTAPEVPKSAPAAPAPPPPTAPEVPKSAPAAPAPPPPTAPEVLKSAPAAPATPPPTAAEVLKSAPAAPAPPPPTAAEVLKSAHAAPAPPPPTAPEVLKSAPAAPAPPPPTAPEVPKSAPAAPAPPPPTAPEVPKSAPAAPAPPPPTAPEVLKSAPAAPAPPPPTAPEVPKSAPAAPTPPPPTAPEVLKSAPAAPATPPPTAPEVPKSAPAAPAPPPPTAPEVPKSAPAAPAPPPPTAPEVPKSAPAAPAPPPPTAPEVPKSAPAAPAPPPPTAPEVPKSAPAAPAPPPPTAPEVLKSAPAAPAPPPPTAPEVLKSAPAAPAPPPPTAPEVPKSAPAAPAPPPPTAAEVPKSAPASRSRLHSRNSSSTGRSKTAGHSDSSSPGARLQVVARSETAAKHTKAGTPLLQQGPRGAVPQPSVASPLSSPPPPPPAPEPSAAPPAPPPPVSRSSAHATIAPPSRSDAVEDSGEVEEKLFEALRPSLSTRIEAAVQHGKATHPLKVSRSIEQPQAEKLLLHIPRESTETPACGSGHLEGAAPGDWAFVKREERLHPLPKSISESIDQHEIPVELGGDGPAIGPESTTSRFPANRSSRGSATAASADAASLSSAIAAQLFETPIVERLPGDVWCGAGIESGESGGAPSPSNMDNSDVCVSVSTCVTPQQCVITVQLREPPSNSMAAVKAVAGALIAVESHCNAAVAANAPVRIHSAPKGVSDITVTWCTLQHCPFFTAAESPAELSLSQRVCYMEAKESVMKRFHHLVARYGTHVRFAAVATTGSVLDFGAEVFFACPDRRLISPRGVISDGSDEGETPLVSSSPPSVGAVSVGFPLSRVGIFPSTSTVALLQRLCGSFHTVKWVPVLHMYDARSLARVGLLSLSDAPADSLEKSTWKQWWLRLEEIILERLCQSPTQRQWVMETFLWSRGFHTAAVRQEAAGTMSADILDGWYAYAMGVLGRDPSCSLPDAVCGEGAEKATGVYKLLATPPCRGASHAVHVHTRSLRQSLPSLPHHRFLAFQHSQKTVWNDKVKSLITTEDSVGAAILLDCSEKAVMDTLDLVRTHLTGASELRTRLPYLNVVLVGEAAAAQSVLQYFPCAAVISSASAFCEVGHASVQQVRLYASPKWPTDLQQDTLLSALTYLKCHGTPHVVASSAAPHRLLLALCEEAVLIARLLSDATTVESVAREDLGLCLGPFQLMDAYGTAAVASMAAEERSRIAAANDMTARVAVAPVHQLESCMRSMAREGLLGSKSARGGFYDPVLAVNGGGAASPQLRKGVLSAHISHYLTPSEVRDRLRAAVLNVACELLTHGDVQGADDIDLLSMSALGWRKETGGVLYQIDELGADGLPRLVEKMGHLAAMGVAVHLAPHPLLLRMVTEKIRFANLKTSGLL</sequence>
<feature type="compositionally biased region" description="Pro residues" evidence="1">
    <location>
        <begin position="117"/>
        <end position="126"/>
    </location>
</feature>
<evidence type="ECO:0000313" key="4">
    <source>
        <dbReference type="Proteomes" id="UP000674318"/>
    </source>
</evidence>
<feature type="compositionally biased region" description="Pro residues" evidence="1">
    <location>
        <begin position="369"/>
        <end position="378"/>
    </location>
</feature>
<dbReference type="Proteomes" id="UP000674318">
    <property type="component" value="Chromosome 35"/>
</dbReference>
<dbReference type="RefSeq" id="XP_067753237.1">
    <property type="nucleotide sequence ID" value="XM_067897080.1"/>
</dbReference>
<feature type="compositionally biased region" description="Pro residues" evidence="1">
    <location>
        <begin position="207"/>
        <end position="216"/>
    </location>
</feature>
<proteinExistence type="predicted"/>
<accession>A0A836I2Y2</accession>
<feature type="compositionally biased region" description="Polar residues" evidence="1">
    <location>
        <begin position="471"/>
        <end position="485"/>
    </location>
</feature>
<name>A0A836I2Y2_9TRYP</name>
<reference evidence="3 4" key="1">
    <citation type="submission" date="2021-02" db="EMBL/GenBank/DDBJ databases">
        <title>Porcisia hertigi Genome sequencing and assembly.</title>
        <authorList>
            <person name="Almutairi H."/>
            <person name="Gatherer D."/>
        </authorList>
    </citation>
    <scope>NUCLEOTIDE SEQUENCE [LARGE SCALE GENOMIC DNA]</scope>
    <source>
        <strain evidence="3 4">C119</strain>
    </source>
</reference>
<dbReference type="Pfam" id="PF00725">
    <property type="entry name" value="3HCDH"/>
    <property type="match status" value="1"/>
</dbReference>
<dbReference type="InterPro" id="IPR037727">
    <property type="entry name" value="MCAF1-like"/>
</dbReference>
<feature type="region of interest" description="Disordered" evidence="1">
    <location>
        <begin position="669"/>
        <end position="696"/>
    </location>
</feature>
<dbReference type="Gene3D" id="1.10.1040.50">
    <property type="match status" value="1"/>
</dbReference>
<feature type="compositionally biased region" description="Pro residues" evidence="1">
    <location>
        <begin position="261"/>
        <end position="270"/>
    </location>
</feature>
<keyword evidence="4" id="KW-1185">Reference proteome</keyword>
<feature type="compositionally biased region" description="Polar residues" evidence="1">
    <location>
        <begin position="682"/>
        <end position="692"/>
    </location>
</feature>
<organism evidence="3 4">
    <name type="scientific">Porcisia hertigi</name>
    <dbReference type="NCBI Taxonomy" id="2761500"/>
    <lineage>
        <taxon>Eukaryota</taxon>
        <taxon>Discoba</taxon>
        <taxon>Euglenozoa</taxon>
        <taxon>Kinetoplastea</taxon>
        <taxon>Metakinetoplastina</taxon>
        <taxon>Trypanosomatida</taxon>
        <taxon>Trypanosomatidae</taxon>
        <taxon>Leishmaniinae</taxon>
        <taxon>Porcisia</taxon>
    </lineage>
</organism>
<protein>
    <recommendedName>
        <fullName evidence="2">3-hydroxyacyl-CoA dehydrogenase C-terminal domain-containing protein</fullName>
    </recommendedName>
</protein>
<dbReference type="InterPro" id="IPR006108">
    <property type="entry name" value="3HC_DH_C"/>
</dbReference>
<dbReference type="PANTHER" id="PTHR35248">
    <property type="entry name" value="PUTATIVE-RELATED"/>
    <property type="match status" value="1"/>
</dbReference>
<dbReference type="EMBL" id="JAFJZO010000035">
    <property type="protein sequence ID" value="KAG5492453.1"/>
    <property type="molecule type" value="Genomic_DNA"/>
</dbReference>
<feature type="compositionally biased region" description="Pro residues" evidence="1">
    <location>
        <begin position="423"/>
        <end position="432"/>
    </location>
</feature>
<evidence type="ECO:0000256" key="1">
    <source>
        <dbReference type="SAM" id="MobiDB-lite"/>
    </source>
</evidence>
<evidence type="ECO:0000313" key="3">
    <source>
        <dbReference type="EMBL" id="KAG5492453.1"/>
    </source>
</evidence>
<dbReference type="OrthoDB" id="272972at2759"/>
<dbReference type="GO" id="GO:0016616">
    <property type="term" value="F:oxidoreductase activity, acting on the CH-OH group of donors, NAD or NADP as acceptor"/>
    <property type="evidence" value="ECO:0007669"/>
    <property type="project" value="InterPro"/>
</dbReference>
<dbReference type="GO" id="GO:0006631">
    <property type="term" value="P:fatty acid metabolic process"/>
    <property type="evidence" value="ECO:0007669"/>
    <property type="project" value="InterPro"/>
</dbReference>
<dbReference type="InterPro" id="IPR008927">
    <property type="entry name" value="6-PGluconate_DH-like_C_sf"/>
</dbReference>
<feature type="compositionally biased region" description="Pro residues" evidence="1">
    <location>
        <begin position="333"/>
        <end position="342"/>
    </location>
</feature>